<dbReference type="GO" id="GO:0008270">
    <property type="term" value="F:zinc ion binding"/>
    <property type="evidence" value="ECO:0007669"/>
    <property type="project" value="UniProtKB-KW"/>
</dbReference>
<evidence type="ECO:0000256" key="5">
    <source>
        <dbReference type="ARBA" id="ARBA00022679"/>
    </source>
</evidence>
<dbReference type="InterPro" id="IPR006845">
    <property type="entry name" value="Pex_N"/>
</dbReference>
<dbReference type="CDD" id="cd16526">
    <property type="entry name" value="RING-HC_PEX2"/>
    <property type="match status" value="1"/>
</dbReference>
<feature type="domain" description="RING-type" evidence="20">
    <location>
        <begin position="384"/>
        <end position="425"/>
    </location>
</feature>
<dbReference type="Proteomes" id="UP000695562">
    <property type="component" value="Unassembled WGS sequence"/>
</dbReference>
<dbReference type="PROSITE" id="PS00518">
    <property type="entry name" value="ZF_RING_1"/>
    <property type="match status" value="1"/>
</dbReference>
<feature type="region of interest" description="Disordered" evidence="19">
    <location>
        <begin position="46"/>
        <end position="95"/>
    </location>
</feature>
<comment type="pathway">
    <text evidence="2">Protein modification; protein ubiquitination.</text>
</comment>
<dbReference type="GO" id="GO:0016558">
    <property type="term" value="P:protein import into peroxisome matrix"/>
    <property type="evidence" value="ECO:0007669"/>
    <property type="project" value="InterPro"/>
</dbReference>
<keyword evidence="13" id="KW-0472">Membrane</keyword>
<evidence type="ECO:0000256" key="10">
    <source>
        <dbReference type="ARBA" id="ARBA00022833"/>
    </source>
</evidence>
<dbReference type="AlphaFoldDB" id="A0A8J4PQX9"/>
<evidence type="ECO:0000256" key="17">
    <source>
        <dbReference type="ARBA" id="ARBA00034523"/>
    </source>
</evidence>
<evidence type="ECO:0000313" key="21">
    <source>
        <dbReference type="EMBL" id="KAF2072475.1"/>
    </source>
</evidence>
<evidence type="ECO:0000256" key="6">
    <source>
        <dbReference type="ARBA" id="ARBA00022692"/>
    </source>
</evidence>
<evidence type="ECO:0000256" key="7">
    <source>
        <dbReference type="ARBA" id="ARBA00022723"/>
    </source>
</evidence>
<keyword evidence="5" id="KW-0808">Transferase</keyword>
<comment type="subcellular location">
    <subcellularLocation>
        <location evidence="1">Peroxisome membrane</location>
        <topology evidence="1">Multi-pass membrane protein</topology>
    </subcellularLocation>
</comment>
<protein>
    <recommendedName>
        <fullName evidence="17">RING-type E3 ubiquitin transferase (cysteine targeting)</fullName>
        <ecNumber evidence="17">2.3.2.36</ecNumber>
    </recommendedName>
    <alternativeName>
        <fullName evidence="15">Peroxin-2</fullName>
    </alternativeName>
</protein>
<reference evidence="21" key="1">
    <citation type="submission" date="2020-01" db="EMBL/GenBank/DDBJ databases">
        <title>Development of genomics and gene disruption for Polysphondylium violaceum indicates a role for the polyketide synthase stlB in stalk morphogenesis.</title>
        <authorList>
            <person name="Narita B."/>
            <person name="Kawabe Y."/>
            <person name="Kin K."/>
            <person name="Saito T."/>
            <person name="Gibbs R."/>
            <person name="Kuspa A."/>
            <person name="Muzny D."/>
            <person name="Queller D."/>
            <person name="Richards S."/>
            <person name="Strassman J."/>
            <person name="Sucgang R."/>
            <person name="Worley K."/>
            <person name="Schaap P."/>
        </authorList>
    </citation>
    <scope>NUCLEOTIDE SEQUENCE</scope>
    <source>
        <strain evidence="21">QSvi11</strain>
    </source>
</reference>
<evidence type="ECO:0000256" key="2">
    <source>
        <dbReference type="ARBA" id="ARBA00004906"/>
    </source>
</evidence>
<evidence type="ECO:0000256" key="9">
    <source>
        <dbReference type="ARBA" id="ARBA00022786"/>
    </source>
</evidence>
<dbReference type="OrthoDB" id="1701437at2759"/>
<accession>A0A8J4PQX9</accession>
<dbReference type="PANTHER" id="PTHR48178">
    <property type="entry name" value="PEROXISOME BIOGENESIS FACTOR 2"/>
    <property type="match status" value="1"/>
</dbReference>
<dbReference type="InterPro" id="IPR001841">
    <property type="entry name" value="Znf_RING"/>
</dbReference>
<dbReference type="SUPFAM" id="SSF57850">
    <property type="entry name" value="RING/U-box"/>
    <property type="match status" value="1"/>
</dbReference>
<comment type="catalytic activity">
    <reaction evidence="16">
        <text>[E2 ubiquitin-conjugating enzyme]-S-ubiquitinyl-L-cysteine + [acceptor protein]-L-cysteine = [E2 ubiquitin-conjugating enzyme]-L-cysteine + [acceptor protein]-S-ubiquitinyl-L-cysteine.</text>
        <dbReference type="EC" id="2.3.2.36"/>
    </reaction>
</comment>
<keyword evidence="7" id="KW-0479">Metal-binding</keyword>
<feature type="compositionally biased region" description="Low complexity" evidence="19">
    <location>
        <begin position="55"/>
        <end position="85"/>
    </location>
</feature>
<evidence type="ECO:0000313" key="22">
    <source>
        <dbReference type="Proteomes" id="UP000695562"/>
    </source>
</evidence>
<dbReference type="Pfam" id="PF00097">
    <property type="entry name" value="zf-C3HC4"/>
    <property type="match status" value="1"/>
</dbReference>
<evidence type="ECO:0000256" key="14">
    <source>
        <dbReference type="ARBA" id="ARBA00023140"/>
    </source>
</evidence>
<dbReference type="Pfam" id="PF04757">
    <property type="entry name" value="Pex2_Pex12"/>
    <property type="match status" value="1"/>
</dbReference>
<dbReference type="InterPro" id="IPR013083">
    <property type="entry name" value="Znf_RING/FYVE/PHD"/>
</dbReference>
<dbReference type="EMBL" id="AJWJ01000276">
    <property type="protein sequence ID" value="KAF2072475.1"/>
    <property type="molecule type" value="Genomic_DNA"/>
</dbReference>
<keyword evidence="6" id="KW-0812">Transmembrane</keyword>
<dbReference type="PANTHER" id="PTHR48178:SF1">
    <property type="entry name" value="PEROXISOME BIOGENESIS FACTOR 2"/>
    <property type="match status" value="1"/>
</dbReference>
<evidence type="ECO:0000256" key="18">
    <source>
        <dbReference type="PROSITE-ProRule" id="PRU00175"/>
    </source>
</evidence>
<keyword evidence="22" id="KW-1185">Reference proteome</keyword>
<organism evidence="21 22">
    <name type="scientific">Polysphondylium violaceum</name>
    <dbReference type="NCBI Taxonomy" id="133409"/>
    <lineage>
        <taxon>Eukaryota</taxon>
        <taxon>Amoebozoa</taxon>
        <taxon>Evosea</taxon>
        <taxon>Eumycetozoa</taxon>
        <taxon>Dictyostelia</taxon>
        <taxon>Dictyosteliales</taxon>
        <taxon>Dictyosteliaceae</taxon>
        <taxon>Polysphondylium</taxon>
    </lineage>
</organism>
<dbReference type="InterPro" id="IPR018957">
    <property type="entry name" value="Znf_C3HC4_RING-type"/>
</dbReference>
<comment type="caution">
    <text evidence="21">The sequence shown here is derived from an EMBL/GenBank/DDBJ whole genome shotgun (WGS) entry which is preliminary data.</text>
</comment>
<keyword evidence="14" id="KW-0576">Peroxisome</keyword>
<dbReference type="GO" id="GO:0005778">
    <property type="term" value="C:peroxisomal membrane"/>
    <property type="evidence" value="ECO:0007669"/>
    <property type="project" value="UniProtKB-SubCell"/>
</dbReference>
<comment type="similarity">
    <text evidence="3">Belongs to the pex2/pex10/pex12 family.</text>
</comment>
<dbReference type="SMART" id="SM00184">
    <property type="entry name" value="RING"/>
    <property type="match status" value="1"/>
</dbReference>
<name>A0A8J4PQX9_9MYCE</name>
<evidence type="ECO:0000256" key="13">
    <source>
        <dbReference type="ARBA" id="ARBA00023136"/>
    </source>
</evidence>
<keyword evidence="9" id="KW-0833">Ubl conjugation pathway</keyword>
<keyword evidence="8 18" id="KW-0863">Zinc-finger</keyword>
<evidence type="ECO:0000256" key="4">
    <source>
        <dbReference type="ARBA" id="ARBA00022448"/>
    </source>
</evidence>
<evidence type="ECO:0000256" key="19">
    <source>
        <dbReference type="SAM" id="MobiDB-lite"/>
    </source>
</evidence>
<proteinExistence type="inferred from homology"/>
<keyword evidence="4" id="KW-0813">Transport</keyword>
<keyword evidence="10" id="KW-0862">Zinc</keyword>
<evidence type="ECO:0000256" key="15">
    <source>
        <dbReference type="ARBA" id="ARBA00032511"/>
    </source>
</evidence>
<evidence type="ECO:0000256" key="12">
    <source>
        <dbReference type="ARBA" id="ARBA00022989"/>
    </source>
</evidence>
<sequence>MINSDTNNNSRSNNIYSSNDLMLSSNVSASEINSNNNNVQKIIDNSKVGDNSKQSSTSSPSPSPLQTTTTNTTTTTTTAATSTTPINRNNVPLSSYENSEWNKEYNLEKDKISELQEIIDHSRRPSTKIVRVSQLDSAKLDDEILDLLKSQFMKIFSFFKPHFIERFQPEINLVLKSAIFKLSIFNLGTTYGNQLQNLTYRNEAAFDPHKGSDQLTKLTMRQKWLSGIINVGGEWAWSRINKLSISQGWGERPPNDWRKRLWNILNFLESSYKVLSILNFLAFLYDGKYVTLANRVLCMRLVYAHPALSRRISFEYMNRQLVWHGFTEFVLFIMPLINIDKIKGFIYRAFITRASSNHNQIASSTPQMKQQLYTQQQQMALQKCPICVLEPINIPYSADCGHLFCYYCIKTSIMIDSSFMCPKCNSLVSNIKRFSPLDFTAESIETQ</sequence>
<dbReference type="InterPro" id="IPR025654">
    <property type="entry name" value="PEX2/10"/>
</dbReference>
<dbReference type="EC" id="2.3.2.36" evidence="17"/>
<gene>
    <name evidence="21" type="ORF">CYY_006207</name>
</gene>
<dbReference type="PROSITE" id="PS50089">
    <property type="entry name" value="ZF_RING_2"/>
    <property type="match status" value="1"/>
</dbReference>
<keyword evidence="12" id="KW-1133">Transmembrane helix</keyword>
<evidence type="ECO:0000256" key="8">
    <source>
        <dbReference type="ARBA" id="ARBA00022771"/>
    </source>
</evidence>
<dbReference type="InterPro" id="IPR017907">
    <property type="entry name" value="Znf_RING_CS"/>
</dbReference>
<evidence type="ECO:0000256" key="16">
    <source>
        <dbReference type="ARBA" id="ARBA00034438"/>
    </source>
</evidence>
<dbReference type="InterPro" id="IPR045859">
    <property type="entry name" value="RING-HC_PEX2"/>
</dbReference>
<feature type="compositionally biased region" description="Polar residues" evidence="19">
    <location>
        <begin position="86"/>
        <end position="95"/>
    </location>
</feature>
<keyword evidence="11" id="KW-0653">Protein transport</keyword>
<dbReference type="GO" id="GO:0061630">
    <property type="term" value="F:ubiquitin protein ligase activity"/>
    <property type="evidence" value="ECO:0007669"/>
    <property type="project" value="UniProtKB-EC"/>
</dbReference>
<evidence type="ECO:0000256" key="3">
    <source>
        <dbReference type="ARBA" id="ARBA00008704"/>
    </source>
</evidence>
<evidence type="ECO:0000259" key="20">
    <source>
        <dbReference type="PROSITE" id="PS50089"/>
    </source>
</evidence>
<evidence type="ECO:0000256" key="1">
    <source>
        <dbReference type="ARBA" id="ARBA00004585"/>
    </source>
</evidence>
<evidence type="ECO:0000256" key="11">
    <source>
        <dbReference type="ARBA" id="ARBA00022927"/>
    </source>
</evidence>
<dbReference type="Gene3D" id="3.30.40.10">
    <property type="entry name" value="Zinc/RING finger domain, C3HC4 (zinc finger)"/>
    <property type="match status" value="1"/>
</dbReference>